<feature type="signal peptide" evidence="1">
    <location>
        <begin position="1"/>
        <end position="19"/>
    </location>
</feature>
<keyword evidence="1" id="KW-0732">Signal</keyword>
<name>A0A238XXN1_9BACT</name>
<feature type="domain" description="Transglutaminase-like" evidence="2">
    <location>
        <begin position="299"/>
        <end position="368"/>
    </location>
</feature>
<evidence type="ECO:0000313" key="3">
    <source>
        <dbReference type="EMBL" id="SNR63183.1"/>
    </source>
</evidence>
<gene>
    <name evidence="3" type="ORF">SAMN06265340_101315</name>
</gene>
<dbReference type="InterPro" id="IPR038765">
    <property type="entry name" value="Papain-like_cys_pep_sf"/>
</dbReference>
<dbReference type="Gene3D" id="2.60.40.3140">
    <property type="match status" value="1"/>
</dbReference>
<dbReference type="AlphaFoldDB" id="A0A238XXN1"/>
<keyword evidence="4" id="KW-1185">Reference proteome</keyword>
<proteinExistence type="predicted"/>
<dbReference type="Pfam" id="PF01841">
    <property type="entry name" value="Transglut_core"/>
    <property type="match status" value="1"/>
</dbReference>
<dbReference type="EMBL" id="FZOB01000001">
    <property type="protein sequence ID" value="SNR63183.1"/>
    <property type="molecule type" value="Genomic_DNA"/>
</dbReference>
<dbReference type="RefSeq" id="WP_089322340.1">
    <property type="nucleotide sequence ID" value="NZ_FZOB01000001.1"/>
</dbReference>
<dbReference type="Gene3D" id="3.10.620.30">
    <property type="match status" value="1"/>
</dbReference>
<accession>A0A238XXN1</accession>
<dbReference type="Pfam" id="PF12969">
    <property type="entry name" value="DUF3857"/>
    <property type="match status" value="1"/>
</dbReference>
<dbReference type="Proteomes" id="UP000198405">
    <property type="component" value="Unassembled WGS sequence"/>
</dbReference>
<organism evidence="3 4">
    <name type="scientific">Desulfurobacterium atlanticum</name>
    <dbReference type="NCBI Taxonomy" id="240169"/>
    <lineage>
        <taxon>Bacteria</taxon>
        <taxon>Pseudomonadati</taxon>
        <taxon>Aquificota</taxon>
        <taxon>Aquificia</taxon>
        <taxon>Desulfurobacteriales</taxon>
        <taxon>Desulfurobacteriaceae</taxon>
        <taxon>Desulfurobacterium</taxon>
    </lineage>
</organism>
<dbReference type="InterPro" id="IPR024618">
    <property type="entry name" value="DUF3857"/>
</dbReference>
<evidence type="ECO:0000259" key="2">
    <source>
        <dbReference type="SMART" id="SM00460"/>
    </source>
</evidence>
<evidence type="ECO:0000256" key="1">
    <source>
        <dbReference type="SAM" id="SignalP"/>
    </source>
</evidence>
<evidence type="ECO:0000313" key="4">
    <source>
        <dbReference type="Proteomes" id="UP000198405"/>
    </source>
</evidence>
<dbReference type="SMART" id="SM00460">
    <property type="entry name" value="TGc"/>
    <property type="match status" value="1"/>
</dbReference>
<reference evidence="4" key="1">
    <citation type="submission" date="2017-06" db="EMBL/GenBank/DDBJ databases">
        <authorList>
            <person name="Varghese N."/>
            <person name="Submissions S."/>
        </authorList>
    </citation>
    <scope>NUCLEOTIDE SEQUENCE [LARGE SCALE GENOMIC DNA]</scope>
    <source>
        <strain evidence="4">DSM 15668</strain>
    </source>
</reference>
<dbReference type="InterPro" id="IPR002931">
    <property type="entry name" value="Transglutaminase-like"/>
</dbReference>
<feature type="chain" id="PRO_5012014555" evidence="1">
    <location>
        <begin position="20"/>
        <end position="516"/>
    </location>
</feature>
<dbReference type="OrthoDB" id="9804872at2"/>
<sequence length="516" mass="59012">MKSLILAILAFCVAINTYASTYGAKILKDNVKVKCYSDGRKEWIEEKEIKILSREGVKEFGEIVIPFSHEHQKVEILYAYTVLPDGRTVKPQKNAFNIVYPPFQAMAPIYSDLRYQTISMPAVKPGVILKYAFKVETVKPYMKNQFWTTNFFQSVYPVEHATFKLSVPADKKIKIKEYNFYKKPVIKRKAGRIEYFYELHNIPPIKEEPSMPPVGELAKKIAVTSLSSWNQVARWYSELAREAVEPDNYVKETTLKVIKGKKGKLEQIKAIYNFVAQNIRYVGLEFGINGYKPHTASSVLKNRYGDCKDHATLLIAMLKVIGIKGYPVLIPTQGVPDMDVDMPTPTAFNHEIAAIKLNGKWLYLDTTSDTVPFGELPASDQGRHVLIVDVENQKGFIEETPIYPAESNREEFIGNFTVDNSGNLKGNLLFNYTGVYAHRERAILSSFTTPYDEKQFIERTVSSVIPGFEVEKFKISNYKNLNKKMFTFLPTEAAHYLRQEQNILCYSTLLHQHTQD</sequence>
<protein>
    <submittedName>
        <fullName evidence="3">Transglutaminase-like superfamily protein</fullName>
    </submittedName>
</protein>
<dbReference type="SUPFAM" id="SSF54001">
    <property type="entry name" value="Cysteine proteinases"/>
    <property type="match status" value="1"/>
</dbReference>